<keyword evidence="2" id="KW-1185">Reference proteome</keyword>
<name>A0ACB7VW64_DIOAL</name>
<sequence>MLAIQLPARLVVRSITSFSSTSTTAATATTLQEIAATRKGLAKVVLKKGKTQIFRDGSPMVYSGAVDRIIGRPPPKTGDIVLVADGLEKPIGWGLYNSVSMFCVRLMQLEEEATRDLNCALDMEKLLETRFDAAIELRRSLGLPSVDTTAYRLINSEGDRLSGLIIDVFGDVAVVASSAAWVEQYKSVIELHIRTMKNIKHIKWRPSIDILKEEGLDISDQTDSDSSMLSEVKVMENGICYNVSLAGQKTGFYADQRENRRLISLISKDQKVLDVCCYSGGFALNAAKGGAEYVSGKTFELILHHLLWSLLKRMSV</sequence>
<comment type="caution">
    <text evidence="1">The sequence shown here is derived from an EMBL/GenBank/DDBJ whole genome shotgun (WGS) entry which is preliminary data.</text>
</comment>
<proteinExistence type="predicted"/>
<organism evidence="1 2">
    <name type="scientific">Dioscorea alata</name>
    <name type="common">Purple yam</name>
    <dbReference type="NCBI Taxonomy" id="55571"/>
    <lineage>
        <taxon>Eukaryota</taxon>
        <taxon>Viridiplantae</taxon>
        <taxon>Streptophyta</taxon>
        <taxon>Embryophyta</taxon>
        <taxon>Tracheophyta</taxon>
        <taxon>Spermatophyta</taxon>
        <taxon>Magnoliopsida</taxon>
        <taxon>Liliopsida</taxon>
        <taxon>Dioscoreales</taxon>
        <taxon>Dioscoreaceae</taxon>
        <taxon>Dioscorea</taxon>
    </lineage>
</organism>
<dbReference type="EMBL" id="CM037016">
    <property type="protein sequence ID" value="KAH7679059.1"/>
    <property type="molecule type" value="Genomic_DNA"/>
</dbReference>
<dbReference type="EC" id="2.1.1.191" evidence="1"/>
<evidence type="ECO:0000313" key="2">
    <source>
        <dbReference type="Proteomes" id="UP000827976"/>
    </source>
</evidence>
<keyword evidence="1" id="KW-0489">Methyltransferase</keyword>
<dbReference type="Proteomes" id="UP000827976">
    <property type="component" value="Chromosome 6"/>
</dbReference>
<protein>
    <submittedName>
        <fullName evidence="1">23S rRNA (Cytosine(1962)-C(5))-methyltransferase protein</fullName>
        <ecNumber evidence="1">2.1.1.191</ecNumber>
    </submittedName>
</protein>
<keyword evidence="1" id="KW-0808">Transferase</keyword>
<gene>
    <name evidence="1" type="ORF">IHE45_06G034400</name>
</gene>
<evidence type="ECO:0000313" key="1">
    <source>
        <dbReference type="EMBL" id="KAH7679059.1"/>
    </source>
</evidence>
<reference evidence="2" key="1">
    <citation type="journal article" date="2022" name="Nat. Commun.">
        <title>Chromosome evolution and the genetic basis of agronomically important traits in greater yam.</title>
        <authorList>
            <person name="Bredeson J.V."/>
            <person name="Lyons J.B."/>
            <person name="Oniyinde I.O."/>
            <person name="Okereke N.R."/>
            <person name="Kolade O."/>
            <person name="Nnabue I."/>
            <person name="Nwadili C.O."/>
            <person name="Hribova E."/>
            <person name="Parker M."/>
            <person name="Nwogha J."/>
            <person name="Shu S."/>
            <person name="Carlson J."/>
            <person name="Kariba R."/>
            <person name="Muthemba S."/>
            <person name="Knop K."/>
            <person name="Barton G.J."/>
            <person name="Sherwood A.V."/>
            <person name="Lopez-Montes A."/>
            <person name="Asiedu R."/>
            <person name="Jamnadass R."/>
            <person name="Muchugi A."/>
            <person name="Goodstein D."/>
            <person name="Egesi C.N."/>
            <person name="Featherston J."/>
            <person name="Asfaw A."/>
            <person name="Simpson G.G."/>
            <person name="Dolezel J."/>
            <person name="Hendre P.S."/>
            <person name="Van Deynze A."/>
            <person name="Kumar P.L."/>
            <person name="Obidiegwu J.E."/>
            <person name="Bhattacharjee R."/>
            <person name="Rokhsar D.S."/>
        </authorList>
    </citation>
    <scope>NUCLEOTIDE SEQUENCE [LARGE SCALE GENOMIC DNA]</scope>
    <source>
        <strain evidence="2">cv. TDa95/00328</strain>
    </source>
</reference>
<accession>A0ACB7VW64</accession>